<protein>
    <recommendedName>
        <fullName evidence="1">Shedu protein SduA C-terminal domain-containing protein</fullName>
    </recommendedName>
</protein>
<evidence type="ECO:0000259" key="1">
    <source>
        <dbReference type="Pfam" id="PF14082"/>
    </source>
</evidence>
<gene>
    <name evidence="2" type="ORF">GCM10009744_65100</name>
</gene>
<sequence length="404" mass="45808">MSDPFGAPDEQLSDADFALLRLVTRTYVSKSFRLKFPTSRDFGHLARYVNKVFDEEASEQGDFEWEEVILNQSARTQITMMLAREQGVVRQLKIQKIKTTGGEAKLQTLLELNREQTARLIDTVKLLDHIPIDGEDRTVVDDDVIQAVLRDPRNIEELYRQDKGQVRDLIQNDSSARDVVALAHRREQLENFRMLLVEDHRFDAEKERLGGPEKVWQDFLERNPWVLGIGLAGQLLTSWDDARLEQVVAGYSIGGPGKRADALLRTSGVVRSMVFAEIKHHRTALLDTEAYRSGCWAPSKELAGGVTQVQQTVYAATQGLSDRLRDTDHEGADLDSDTYLIRPRSFLIVGHLGQLQGAGGGVITAKLRSFELYRRNLYEPEILTFDELLARAEWLLAEAEEHDH</sequence>
<accession>A0ABN2FYT9</accession>
<dbReference type="RefSeq" id="WP_344116843.1">
    <property type="nucleotide sequence ID" value="NZ_BAAANE010000018.1"/>
</dbReference>
<proteinExistence type="predicted"/>
<organism evidence="2 3">
    <name type="scientific">Kribbella alba</name>
    <dbReference type="NCBI Taxonomy" id="190197"/>
    <lineage>
        <taxon>Bacteria</taxon>
        <taxon>Bacillati</taxon>
        <taxon>Actinomycetota</taxon>
        <taxon>Actinomycetes</taxon>
        <taxon>Propionibacteriales</taxon>
        <taxon>Kribbellaceae</taxon>
        <taxon>Kribbella</taxon>
    </lineage>
</organism>
<dbReference type="Pfam" id="PF14082">
    <property type="entry name" value="SduA_C"/>
    <property type="match status" value="1"/>
</dbReference>
<dbReference type="EMBL" id="BAAANE010000018">
    <property type="protein sequence ID" value="GAA1662291.1"/>
    <property type="molecule type" value="Genomic_DNA"/>
</dbReference>
<evidence type="ECO:0000313" key="2">
    <source>
        <dbReference type="EMBL" id="GAA1662291.1"/>
    </source>
</evidence>
<dbReference type="InterPro" id="IPR025359">
    <property type="entry name" value="SduA_C"/>
</dbReference>
<reference evidence="2 3" key="1">
    <citation type="journal article" date="2019" name="Int. J. Syst. Evol. Microbiol.">
        <title>The Global Catalogue of Microorganisms (GCM) 10K type strain sequencing project: providing services to taxonomists for standard genome sequencing and annotation.</title>
        <authorList>
            <consortium name="The Broad Institute Genomics Platform"/>
            <consortium name="The Broad Institute Genome Sequencing Center for Infectious Disease"/>
            <person name="Wu L."/>
            <person name="Ma J."/>
        </authorList>
    </citation>
    <scope>NUCLEOTIDE SEQUENCE [LARGE SCALE GENOMIC DNA]</scope>
    <source>
        <strain evidence="2 3">JCM 14306</strain>
    </source>
</reference>
<evidence type="ECO:0000313" key="3">
    <source>
        <dbReference type="Proteomes" id="UP001501319"/>
    </source>
</evidence>
<comment type="caution">
    <text evidence="2">The sequence shown here is derived from an EMBL/GenBank/DDBJ whole genome shotgun (WGS) entry which is preliminary data.</text>
</comment>
<feature type="domain" description="Shedu protein SduA C-terminal" evidence="1">
    <location>
        <begin position="212"/>
        <end position="389"/>
    </location>
</feature>
<dbReference type="Proteomes" id="UP001501319">
    <property type="component" value="Unassembled WGS sequence"/>
</dbReference>
<name>A0ABN2FYT9_9ACTN</name>
<keyword evidence="3" id="KW-1185">Reference proteome</keyword>